<proteinExistence type="predicted"/>
<dbReference type="PANTHER" id="PTHR48079">
    <property type="entry name" value="PROTEIN YEEZ"/>
    <property type="match status" value="1"/>
</dbReference>
<accession>A0A1H3T140</accession>
<dbReference type="InterPro" id="IPR036291">
    <property type="entry name" value="NAD(P)-bd_dom_sf"/>
</dbReference>
<gene>
    <name evidence="2" type="ORF">SAMN05421684_4945</name>
</gene>
<dbReference type="InterPro" id="IPR051783">
    <property type="entry name" value="NAD(P)-dependent_oxidoreduct"/>
</dbReference>
<dbReference type="SUPFAM" id="SSF51735">
    <property type="entry name" value="NAD(P)-binding Rossmann-fold domains"/>
    <property type="match status" value="1"/>
</dbReference>
<organism evidence="2 3">
    <name type="scientific">Asanoa ishikariensis</name>
    <dbReference type="NCBI Taxonomy" id="137265"/>
    <lineage>
        <taxon>Bacteria</taxon>
        <taxon>Bacillati</taxon>
        <taxon>Actinomycetota</taxon>
        <taxon>Actinomycetes</taxon>
        <taxon>Micromonosporales</taxon>
        <taxon>Micromonosporaceae</taxon>
        <taxon>Asanoa</taxon>
    </lineage>
</organism>
<sequence>MRILLAGSTGVIGRRLAALLTARGHEVIGLARNGPVPVDVLDRDAVISAVRAARPDVVMHQLTTLSTGDLAANARLRRIGTRNLVDAALAADVRRIVAQSIAWGYAAGDEPATEETPLDVDAPDPRHTSVGGVTALESAVAELPEWVVLRYGTLYGPQTWYARGGRMAELAAAGAIPADANVSSLLHVDDAVVAAAAALRWPTGVVNVCDDEPAPAAQWVPEFCAAVGAPPPPVGAGERNCWARGASNRYAREDLGWFPAYPSWRAGFATL</sequence>
<dbReference type="Gene3D" id="3.40.50.720">
    <property type="entry name" value="NAD(P)-binding Rossmann-like Domain"/>
    <property type="match status" value="1"/>
</dbReference>
<evidence type="ECO:0000259" key="1">
    <source>
        <dbReference type="Pfam" id="PF01370"/>
    </source>
</evidence>
<dbReference type="Pfam" id="PF01370">
    <property type="entry name" value="Epimerase"/>
    <property type="match status" value="1"/>
</dbReference>
<dbReference type="RefSeq" id="WP_090797912.1">
    <property type="nucleotide sequence ID" value="NZ_BOND01000004.1"/>
</dbReference>
<dbReference type="Proteomes" id="UP000199632">
    <property type="component" value="Unassembled WGS sequence"/>
</dbReference>
<dbReference type="InterPro" id="IPR001509">
    <property type="entry name" value="Epimerase_deHydtase"/>
</dbReference>
<keyword evidence="3" id="KW-1185">Reference proteome</keyword>
<protein>
    <submittedName>
        <fullName evidence="2">Nucleoside-diphosphate-sugar epimerase</fullName>
    </submittedName>
</protein>
<dbReference type="GO" id="GO:0004029">
    <property type="term" value="F:aldehyde dehydrogenase (NAD+) activity"/>
    <property type="evidence" value="ECO:0007669"/>
    <property type="project" value="TreeGrafter"/>
</dbReference>
<dbReference type="EMBL" id="FNQB01000003">
    <property type="protein sequence ID" value="SDZ43059.1"/>
    <property type="molecule type" value="Genomic_DNA"/>
</dbReference>
<feature type="domain" description="NAD-dependent epimerase/dehydratase" evidence="1">
    <location>
        <begin position="3"/>
        <end position="202"/>
    </location>
</feature>
<evidence type="ECO:0000313" key="2">
    <source>
        <dbReference type="EMBL" id="SDZ43059.1"/>
    </source>
</evidence>
<dbReference type="AlphaFoldDB" id="A0A1H3T140"/>
<dbReference type="OrthoDB" id="9787292at2"/>
<reference evidence="3" key="1">
    <citation type="submission" date="2016-10" db="EMBL/GenBank/DDBJ databases">
        <authorList>
            <person name="Varghese N."/>
            <person name="Submissions S."/>
        </authorList>
    </citation>
    <scope>NUCLEOTIDE SEQUENCE [LARGE SCALE GENOMIC DNA]</scope>
    <source>
        <strain evidence="3">DSM 44718</strain>
    </source>
</reference>
<dbReference type="STRING" id="137265.SAMN05421684_4945"/>
<evidence type="ECO:0000313" key="3">
    <source>
        <dbReference type="Proteomes" id="UP000199632"/>
    </source>
</evidence>
<name>A0A1H3T140_9ACTN</name>
<dbReference type="GO" id="GO:0005737">
    <property type="term" value="C:cytoplasm"/>
    <property type="evidence" value="ECO:0007669"/>
    <property type="project" value="TreeGrafter"/>
</dbReference>
<dbReference type="PANTHER" id="PTHR48079:SF6">
    <property type="entry name" value="NAD(P)-BINDING DOMAIN-CONTAINING PROTEIN-RELATED"/>
    <property type="match status" value="1"/>
</dbReference>